<dbReference type="GO" id="GO:0003341">
    <property type="term" value="P:cilium movement"/>
    <property type="evidence" value="ECO:0007669"/>
    <property type="project" value="TreeGrafter"/>
</dbReference>
<evidence type="ECO:0000313" key="4">
    <source>
        <dbReference type="EMBL" id="KAK3801766.1"/>
    </source>
</evidence>
<feature type="region of interest" description="Disordered" evidence="3">
    <location>
        <begin position="413"/>
        <end position="485"/>
    </location>
</feature>
<sequence>MIRTFKREINNYKRQGPAKIKMATEADMSQVRPPEPISITIVRARNLRGSKGDSVIVVIKVEFGDKVLGESPKVDCNADIPAEFNFSTNLNCTYDDPLALDEIAHRPVILTVTEVLPKEKRQKEEKTNILGQCCIDLVSLVRGETELKDTLIINPVPGSPLENLAPETPKAELDIKVTVNEPLLDESLLTDGNLMTISIGSLYSPPETWSVVGTQYMYSTAMPVPISHEREVPVVFINGSLKPGSDKEPTNKQKKWAVAGSAQGNAVLMPDRFMFSDPIDDEDGDFKGKEDRDHRILSETEKNRVSWNMERRCYLESSAVKAFQDSIAKNRYWPVEIMRLPQPSGGKGKKEDDTSVGFHGVAFLNLAPLLYPGVKRIRGAFKVVGYTDYVLNEKTKRRVGISDEATKIAFNMLNRTTASPAPKKGGKEKEGDKKDAKKGQEPIAKEPMRRSTVTRSNSVLQHSSEMEIKSDTGSEVEGQAPVNVEGQQYTEARSYVMVEICLDKPLVPKRPPEALAKRVAELIPPRPLFPKRTDGAQRAVEDFHAQVASVANLILDEFREQFGTELKDQEPQTNEAMEARRQKLIYEMNSSGKYFAFKEQLKHSVVKIVREKFLRTTGFTDKNELQTFLSELYVYLIDQMHVSLGRVLALEDQPPVPQPLTNSAQLKHFAREAEVNQNFDLAATYYKERIARDKNDSDCWFDYGTFNLYINDITKAEECFKECIAINQKHLHGLMLYGVVCMLSERNEQAETFFEAATCVDPKSILAWTMLGLFYDAVPNEIGAEMAYLEANKLNLAKASALARAAREEAEDEGGKKRISEEQDPIELEGKGEPIHSSEGGLSVPNLEVKAATPDKGPPSSGRSKASGGKRGSISKPISAKSPGGGLIPSRPGSQTQPASQTARGGGSRTPQESEQAGPPEDGGALSLPREPTPVPTSSVFMQAVDWLLEVKAIPFTERALGHELVTCDGGPNAEYHIAMARLKLQKGEYTMAQESLQEALQFDFQNPDAWSLMGHVKYMTGNNDSARDCYERTLSFVSDASEMHSIYLRLASIYLQDARYQDAKNTFLLACKKSPSCISWLGVGIACYRLNELSEAEDALSEANVLNNNDAEVWAYLSLVCLKTQRQLEAEQAYKYAVKLNLEEGPLLAEIHREQVAHGFGNPAF</sequence>
<dbReference type="GO" id="GO:0031514">
    <property type="term" value="C:motile cilium"/>
    <property type="evidence" value="ECO:0007669"/>
    <property type="project" value="TreeGrafter"/>
</dbReference>
<dbReference type="GO" id="GO:0060271">
    <property type="term" value="P:cilium assembly"/>
    <property type="evidence" value="ECO:0007669"/>
    <property type="project" value="TreeGrafter"/>
</dbReference>
<dbReference type="InterPro" id="IPR019734">
    <property type="entry name" value="TPR_rpt"/>
</dbReference>
<feature type="compositionally biased region" description="Basic and acidic residues" evidence="3">
    <location>
        <begin position="807"/>
        <end position="821"/>
    </location>
</feature>
<feature type="compositionally biased region" description="Polar residues" evidence="3">
    <location>
        <begin position="451"/>
        <end position="463"/>
    </location>
</feature>
<dbReference type="GO" id="GO:0070062">
    <property type="term" value="C:extracellular exosome"/>
    <property type="evidence" value="ECO:0007669"/>
    <property type="project" value="TreeGrafter"/>
</dbReference>
<reference evidence="4" key="1">
    <citation type="journal article" date="2023" name="G3 (Bethesda)">
        <title>A reference genome for the long-term kleptoplast-retaining sea slug Elysia crispata morphotype clarki.</title>
        <authorList>
            <person name="Eastman K.E."/>
            <person name="Pendleton A.L."/>
            <person name="Shaikh M.A."/>
            <person name="Suttiyut T."/>
            <person name="Ogas R."/>
            <person name="Tomko P."/>
            <person name="Gavelis G."/>
            <person name="Widhalm J.R."/>
            <person name="Wisecaver J.H."/>
        </authorList>
    </citation>
    <scope>NUCLEOTIDE SEQUENCE</scope>
    <source>
        <strain evidence="4">ECLA1</strain>
    </source>
</reference>
<evidence type="ECO:0000313" key="5">
    <source>
        <dbReference type="Proteomes" id="UP001283361"/>
    </source>
</evidence>
<feature type="region of interest" description="Disordered" evidence="3">
    <location>
        <begin position="807"/>
        <end position="937"/>
    </location>
</feature>
<dbReference type="Pfam" id="PF13181">
    <property type="entry name" value="TPR_8"/>
    <property type="match status" value="2"/>
</dbReference>
<dbReference type="PANTHER" id="PTHR44314">
    <property type="entry name" value="CILIA- AND FLAGELLA-ASSOCIATED PROTEIN 70"/>
    <property type="match status" value="1"/>
</dbReference>
<feature type="compositionally biased region" description="Polar residues" evidence="3">
    <location>
        <begin position="892"/>
        <end position="915"/>
    </location>
</feature>
<dbReference type="SMART" id="SM00028">
    <property type="entry name" value="TPR"/>
    <property type="match status" value="7"/>
</dbReference>
<feature type="compositionally biased region" description="Low complexity" evidence="3">
    <location>
        <begin position="858"/>
        <end position="876"/>
    </location>
</feature>
<feature type="compositionally biased region" description="Basic and acidic residues" evidence="3">
    <location>
        <begin position="425"/>
        <end position="449"/>
    </location>
</feature>
<dbReference type="InterPro" id="IPR011990">
    <property type="entry name" value="TPR-like_helical_dom_sf"/>
</dbReference>
<gene>
    <name evidence="4" type="ORF">RRG08_048354</name>
</gene>
<evidence type="ECO:0000256" key="3">
    <source>
        <dbReference type="SAM" id="MobiDB-lite"/>
    </source>
</evidence>
<proteinExistence type="predicted"/>
<dbReference type="InterPro" id="IPR052628">
    <property type="entry name" value="CFAP70"/>
</dbReference>
<dbReference type="PANTHER" id="PTHR44314:SF1">
    <property type="entry name" value="CILIA- AND FLAGELLA-ASSOCIATED PROTEIN 70"/>
    <property type="match status" value="1"/>
</dbReference>
<dbReference type="AlphaFoldDB" id="A0AAE1EBU3"/>
<accession>A0AAE1EBU3</accession>
<evidence type="ECO:0000256" key="2">
    <source>
        <dbReference type="ARBA" id="ARBA00022803"/>
    </source>
</evidence>
<organism evidence="4 5">
    <name type="scientific">Elysia crispata</name>
    <name type="common">lettuce slug</name>
    <dbReference type="NCBI Taxonomy" id="231223"/>
    <lineage>
        <taxon>Eukaryota</taxon>
        <taxon>Metazoa</taxon>
        <taxon>Spiralia</taxon>
        <taxon>Lophotrochozoa</taxon>
        <taxon>Mollusca</taxon>
        <taxon>Gastropoda</taxon>
        <taxon>Heterobranchia</taxon>
        <taxon>Euthyneura</taxon>
        <taxon>Panpulmonata</taxon>
        <taxon>Sacoglossa</taxon>
        <taxon>Placobranchoidea</taxon>
        <taxon>Plakobranchidae</taxon>
        <taxon>Elysia</taxon>
    </lineage>
</organism>
<keyword evidence="2" id="KW-0802">TPR repeat</keyword>
<keyword evidence="1" id="KW-0677">Repeat</keyword>
<dbReference type="Gene3D" id="1.25.40.10">
    <property type="entry name" value="Tetratricopeptide repeat domain"/>
    <property type="match status" value="3"/>
</dbReference>
<comment type="caution">
    <text evidence="4">The sequence shown here is derived from an EMBL/GenBank/DDBJ whole genome shotgun (WGS) entry which is preliminary data.</text>
</comment>
<dbReference type="EMBL" id="JAWDGP010000283">
    <property type="protein sequence ID" value="KAK3801766.1"/>
    <property type="molecule type" value="Genomic_DNA"/>
</dbReference>
<dbReference type="SUPFAM" id="SSF48452">
    <property type="entry name" value="TPR-like"/>
    <property type="match status" value="2"/>
</dbReference>
<evidence type="ECO:0000256" key="1">
    <source>
        <dbReference type="ARBA" id="ARBA00022737"/>
    </source>
</evidence>
<evidence type="ECO:0008006" key="6">
    <source>
        <dbReference type="Google" id="ProtNLM"/>
    </source>
</evidence>
<name>A0AAE1EBU3_9GAST</name>
<protein>
    <recommendedName>
        <fullName evidence="6">Cilia- and flagella-associated protein 70</fullName>
    </recommendedName>
</protein>
<keyword evidence="5" id="KW-1185">Reference proteome</keyword>
<dbReference type="Proteomes" id="UP001283361">
    <property type="component" value="Unassembled WGS sequence"/>
</dbReference>